<comment type="subcellular location">
    <subcellularLocation>
        <location evidence="1">Cell outer membrane</location>
    </subcellularLocation>
</comment>
<evidence type="ECO:0000256" key="5">
    <source>
        <dbReference type="ARBA" id="ARBA00023237"/>
    </source>
</evidence>
<evidence type="ECO:0000256" key="6">
    <source>
        <dbReference type="SAM" id="MobiDB-lite"/>
    </source>
</evidence>
<proteinExistence type="predicted"/>
<dbReference type="GO" id="GO:0015288">
    <property type="term" value="F:porin activity"/>
    <property type="evidence" value="ECO:0007669"/>
    <property type="project" value="TreeGrafter"/>
</dbReference>
<dbReference type="AlphaFoldDB" id="A0AB39CHR7"/>
<dbReference type="InterPro" id="IPR051906">
    <property type="entry name" value="TolC-like"/>
</dbReference>
<evidence type="ECO:0000256" key="4">
    <source>
        <dbReference type="ARBA" id="ARBA00023136"/>
    </source>
</evidence>
<organism evidence="7">
    <name type="scientific">Castellaniella ginsengisoli</name>
    <dbReference type="NCBI Taxonomy" id="546114"/>
    <lineage>
        <taxon>Bacteria</taxon>
        <taxon>Pseudomonadati</taxon>
        <taxon>Pseudomonadota</taxon>
        <taxon>Betaproteobacteria</taxon>
        <taxon>Burkholderiales</taxon>
        <taxon>Alcaligenaceae</taxon>
        <taxon>Castellaniella</taxon>
    </lineage>
</organism>
<keyword evidence="2" id="KW-1134">Transmembrane beta strand</keyword>
<sequence length="176" mass="20104">MRQTAAQTYAARDVRDYTCRNVQQELSIAWNNVERLRQQMPFLQQHERDIAQVRVAYMQQFKIGQRTLLDLLDTENELFDARQALTNGAFDLRVAEYRWLALSHQLLPALGLADPYLEQPDEAAKLQFPDEVLQACLTPLPDTRNLQPIQVNYQSDLKPPVLTPAGQPAGKASGWN</sequence>
<keyword evidence="4" id="KW-0472">Membrane</keyword>
<dbReference type="GO" id="GO:0015562">
    <property type="term" value="F:efflux transmembrane transporter activity"/>
    <property type="evidence" value="ECO:0007669"/>
    <property type="project" value="InterPro"/>
</dbReference>
<dbReference type="GO" id="GO:1990281">
    <property type="term" value="C:efflux pump complex"/>
    <property type="evidence" value="ECO:0007669"/>
    <property type="project" value="TreeGrafter"/>
</dbReference>
<evidence type="ECO:0000256" key="1">
    <source>
        <dbReference type="ARBA" id="ARBA00004442"/>
    </source>
</evidence>
<reference evidence="7" key="1">
    <citation type="submission" date="2024-05" db="EMBL/GenBank/DDBJ databases">
        <authorList>
            <person name="Luo Y.-C."/>
            <person name="Nicholds J."/>
            <person name="Mortimer T."/>
            <person name="Maboni G."/>
        </authorList>
    </citation>
    <scope>NUCLEOTIDE SEQUENCE</scope>
    <source>
        <strain evidence="7">153920</strain>
    </source>
</reference>
<dbReference type="Gene3D" id="1.20.1600.10">
    <property type="entry name" value="Outer membrane efflux proteins (OEP)"/>
    <property type="match status" value="1"/>
</dbReference>
<gene>
    <name evidence="7" type="ORF">ABRY99_12045</name>
</gene>
<dbReference type="PANTHER" id="PTHR30026:SF22">
    <property type="entry name" value="OUTER MEMBRANE EFFLUX PROTEIN"/>
    <property type="match status" value="1"/>
</dbReference>
<dbReference type="SUPFAM" id="SSF56954">
    <property type="entry name" value="Outer membrane efflux proteins (OEP)"/>
    <property type="match status" value="1"/>
</dbReference>
<keyword evidence="5" id="KW-0998">Cell outer membrane</keyword>
<name>A0AB39CHR7_9BURK</name>
<evidence type="ECO:0000256" key="2">
    <source>
        <dbReference type="ARBA" id="ARBA00022452"/>
    </source>
</evidence>
<dbReference type="GO" id="GO:0009279">
    <property type="term" value="C:cell outer membrane"/>
    <property type="evidence" value="ECO:0007669"/>
    <property type="project" value="UniProtKB-SubCell"/>
</dbReference>
<dbReference type="RefSeq" id="WP_368643301.1">
    <property type="nucleotide sequence ID" value="NZ_CP158252.1"/>
</dbReference>
<evidence type="ECO:0000313" key="7">
    <source>
        <dbReference type="EMBL" id="XDJ41652.1"/>
    </source>
</evidence>
<protein>
    <submittedName>
        <fullName evidence="7">TolC family protein</fullName>
    </submittedName>
</protein>
<dbReference type="EMBL" id="CP158252">
    <property type="protein sequence ID" value="XDJ41652.1"/>
    <property type="molecule type" value="Genomic_DNA"/>
</dbReference>
<dbReference type="PANTHER" id="PTHR30026">
    <property type="entry name" value="OUTER MEMBRANE PROTEIN TOLC"/>
    <property type="match status" value="1"/>
</dbReference>
<keyword evidence="3" id="KW-0812">Transmembrane</keyword>
<feature type="region of interest" description="Disordered" evidence="6">
    <location>
        <begin position="157"/>
        <end position="176"/>
    </location>
</feature>
<accession>A0AB39CHR7</accession>
<evidence type="ECO:0000256" key="3">
    <source>
        <dbReference type="ARBA" id="ARBA00022692"/>
    </source>
</evidence>